<evidence type="ECO:0000256" key="2">
    <source>
        <dbReference type="ARBA" id="ARBA00008023"/>
    </source>
</evidence>
<dbReference type="EC" id="3.6.1.66" evidence="11"/>
<evidence type="ECO:0000256" key="16">
    <source>
        <dbReference type="ARBA" id="ARBA00083635"/>
    </source>
</evidence>
<evidence type="ECO:0000313" key="17">
    <source>
        <dbReference type="EMBL" id="NQV65302.1"/>
    </source>
</evidence>
<evidence type="ECO:0000256" key="12">
    <source>
        <dbReference type="ARBA" id="ARBA00071289"/>
    </source>
</evidence>
<protein>
    <recommendedName>
        <fullName evidence="12">dITP/XTP pyrophosphatase</fullName>
        <ecNumber evidence="11">3.6.1.66</ecNumber>
    </recommendedName>
    <alternativeName>
        <fullName evidence="13">Non-canonical purine NTP pyrophosphatase</fullName>
    </alternativeName>
    <alternativeName>
        <fullName evidence="14">Non-standard purine NTP pyrophosphatase</fullName>
    </alternativeName>
    <alternativeName>
        <fullName evidence="16">Nucleoside-triphosphate diphosphatase</fullName>
    </alternativeName>
    <alternativeName>
        <fullName evidence="15">Nucleoside-triphosphate pyrophosphatase</fullName>
    </alternativeName>
</protein>
<keyword evidence="4" id="KW-0479">Metal-binding</keyword>
<dbReference type="PANTHER" id="PTHR11067">
    <property type="entry name" value="INOSINE TRIPHOSPHATE PYROPHOSPHATASE/HAM1 PROTEIN"/>
    <property type="match status" value="1"/>
</dbReference>
<feature type="non-terminal residue" evidence="17">
    <location>
        <position position="1"/>
    </location>
</feature>
<accession>A0A972VZ44</accession>
<dbReference type="GO" id="GO:0005829">
    <property type="term" value="C:cytosol"/>
    <property type="evidence" value="ECO:0007669"/>
    <property type="project" value="TreeGrafter"/>
</dbReference>
<evidence type="ECO:0000256" key="15">
    <source>
        <dbReference type="ARBA" id="ARBA00083186"/>
    </source>
</evidence>
<reference evidence="17" key="1">
    <citation type="submission" date="2020-05" db="EMBL/GenBank/DDBJ databases">
        <title>Sulfur intermediates as new biogeochemical hubs in an aquatic model microbial ecosystem.</title>
        <authorList>
            <person name="Vigneron A."/>
        </authorList>
    </citation>
    <scope>NUCLEOTIDE SEQUENCE</scope>
    <source>
        <strain evidence="17">Bin.250</strain>
    </source>
</reference>
<dbReference type="SUPFAM" id="SSF52972">
    <property type="entry name" value="ITPase-like"/>
    <property type="match status" value="1"/>
</dbReference>
<keyword evidence="8" id="KW-0546">Nucleotide metabolism</keyword>
<dbReference type="GO" id="GO:0009146">
    <property type="term" value="P:purine nucleoside triphosphate catabolic process"/>
    <property type="evidence" value="ECO:0007669"/>
    <property type="project" value="UniProtKB-ARBA"/>
</dbReference>
<comment type="catalytic activity">
    <reaction evidence="9">
        <text>dITP + H2O = dIMP + diphosphate + H(+)</text>
        <dbReference type="Rhea" id="RHEA:28342"/>
        <dbReference type="ChEBI" id="CHEBI:15377"/>
        <dbReference type="ChEBI" id="CHEBI:15378"/>
        <dbReference type="ChEBI" id="CHEBI:33019"/>
        <dbReference type="ChEBI" id="CHEBI:61194"/>
        <dbReference type="ChEBI" id="CHEBI:61382"/>
        <dbReference type="EC" id="3.6.1.66"/>
    </reaction>
</comment>
<dbReference type="InterPro" id="IPR002637">
    <property type="entry name" value="RdgB/HAM1"/>
</dbReference>
<keyword evidence="7" id="KW-0460">Magnesium</keyword>
<evidence type="ECO:0000313" key="18">
    <source>
        <dbReference type="Proteomes" id="UP000754644"/>
    </source>
</evidence>
<dbReference type="GO" id="GO:0000166">
    <property type="term" value="F:nucleotide binding"/>
    <property type="evidence" value="ECO:0007669"/>
    <property type="project" value="UniProtKB-KW"/>
</dbReference>
<comment type="similarity">
    <text evidence="2">Belongs to the HAM1 NTPase family.</text>
</comment>
<dbReference type="FunFam" id="3.90.950.10:FF:000001">
    <property type="entry name" value="dITP/XTP pyrophosphatase"/>
    <property type="match status" value="1"/>
</dbReference>
<evidence type="ECO:0000256" key="6">
    <source>
        <dbReference type="ARBA" id="ARBA00022801"/>
    </source>
</evidence>
<evidence type="ECO:0000256" key="14">
    <source>
        <dbReference type="ARBA" id="ARBA00078805"/>
    </source>
</evidence>
<evidence type="ECO:0000256" key="11">
    <source>
        <dbReference type="ARBA" id="ARBA00066468"/>
    </source>
</evidence>
<sequence>GLAAIADDSGLEVDALLGQPGIYSSRFAGNLATDSDNNERLLTAMTDIEDTARTANFYCVIVMLRHALDPTPIIASGRWPGIILRAPRGQQGFGYDPLFFDPVLGRCAAELSPQEKYQVSHRGQALRALAKVLA</sequence>
<dbReference type="GO" id="GO:0009117">
    <property type="term" value="P:nucleotide metabolic process"/>
    <property type="evidence" value="ECO:0007669"/>
    <property type="project" value="UniProtKB-KW"/>
</dbReference>
<dbReference type="GO" id="GO:0035870">
    <property type="term" value="F:dITP diphosphatase activity"/>
    <property type="evidence" value="ECO:0007669"/>
    <property type="project" value="UniProtKB-ARBA"/>
</dbReference>
<evidence type="ECO:0000256" key="13">
    <source>
        <dbReference type="ARBA" id="ARBA00075987"/>
    </source>
</evidence>
<dbReference type="InterPro" id="IPR029001">
    <property type="entry name" value="ITPase-like_fam"/>
</dbReference>
<evidence type="ECO:0000256" key="4">
    <source>
        <dbReference type="ARBA" id="ARBA00022723"/>
    </source>
</evidence>
<comment type="subunit">
    <text evidence="3">Homodimer.</text>
</comment>
<dbReference type="EMBL" id="JABMOJ010000300">
    <property type="protein sequence ID" value="NQV65302.1"/>
    <property type="molecule type" value="Genomic_DNA"/>
</dbReference>
<organism evidence="17 18">
    <name type="scientific">SAR86 cluster bacterium</name>
    <dbReference type="NCBI Taxonomy" id="2030880"/>
    <lineage>
        <taxon>Bacteria</taxon>
        <taxon>Pseudomonadati</taxon>
        <taxon>Pseudomonadota</taxon>
        <taxon>Gammaproteobacteria</taxon>
        <taxon>SAR86 cluster</taxon>
    </lineage>
</organism>
<name>A0A972VZ44_9GAMM</name>
<dbReference type="AlphaFoldDB" id="A0A972VZ44"/>
<comment type="catalytic activity">
    <reaction evidence="10">
        <text>XTP + H2O = XMP + diphosphate + H(+)</text>
        <dbReference type="Rhea" id="RHEA:28610"/>
        <dbReference type="ChEBI" id="CHEBI:15377"/>
        <dbReference type="ChEBI" id="CHEBI:15378"/>
        <dbReference type="ChEBI" id="CHEBI:33019"/>
        <dbReference type="ChEBI" id="CHEBI:57464"/>
        <dbReference type="ChEBI" id="CHEBI:61314"/>
        <dbReference type="EC" id="3.6.1.66"/>
    </reaction>
</comment>
<evidence type="ECO:0000256" key="9">
    <source>
        <dbReference type="ARBA" id="ARBA00051875"/>
    </source>
</evidence>
<dbReference type="Proteomes" id="UP000754644">
    <property type="component" value="Unassembled WGS sequence"/>
</dbReference>
<dbReference type="CDD" id="cd00515">
    <property type="entry name" value="HAM1"/>
    <property type="match status" value="1"/>
</dbReference>
<evidence type="ECO:0000256" key="5">
    <source>
        <dbReference type="ARBA" id="ARBA00022741"/>
    </source>
</evidence>
<evidence type="ECO:0000256" key="10">
    <source>
        <dbReference type="ARBA" id="ARBA00052017"/>
    </source>
</evidence>
<dbReference type="Pfam" id="PF01725">
    <property type="entry name" value="Ham1p_like"/>
    <property type="match status" value="1"/>
</dbReference>
<evidence type="ECO:0000256" key="3">
    <source>
        <dbReference type="ARBA" id="ARBA00011738"/>
    </source>
</evidence>
<dbReference type="GO" id="GO:0036222">
    <property type="term" value="F:XTP diphosphatase activity"/>
    <property type="evidence" value="ECO:0007669"/>
    <property type="project" value="UniProtKB-ARBA"/>
</dbReference>
<evidence type="ECO:0000256" key="8">
    <source>
        <dbReference type="ARBA" id="ARBA00023080"/>
    </source>
</evidence>
<comment type="caution">
    <text evidence="17">The sequence shown here is derived from an EMBL/GenBank/DDBJ whole genome shotgun (WGS) entry which is preliminary data.</text>
</comment>
<evidence type="ECO:0000256" key="7">
    <source>
        <dbReference type="ARBA" id="ARBA00022842"/>
    </source>
</evidence>
<dbReference type="Gene3D" id="3.90.950.10">
    <property type="match status" value="1"/>
</dbReference>
<keyword evidence="6" id="KW-0378">Hydrolase</keyword>
<dbReference type="GO" id="GO:0036220">
    <property type="term" value="F:ITP diphosphatase activity"/>
    <property type="evidence" value="ECO:0007669"/>
    <property type="project" value="UniProtKB-EC"/>
</dbReference>
<dbReference type="GO" id="GO:0046872">
    <property type="term" value="F:metal ion binding"/>
    <property type="evidence" value="ECO:0007669"/>
    <property type="project" value="UniProtKB-KW"/>
</dbReference>
<gene>
    <name evidence="17" type="ORF">HQ497_08045</name>
</gene>
<evidence type="ECO:0000256" key="1">
    <source>
        <dbReference type="ARBA" id="ARBA00001946"/>
    </source>
</evidence>
<comment type="cofactor">
    <cofactor evidence="1">
        <name>Mg(2+)</name>
        <dbReference type="ChEBI" id="CHEBI:18420"/>
    </cofactor>
</comment>
<dbReference type="PANTHER" id="PTHR11067:SF9">
    <property type="entry name" value="INOSINE TRIPHOSPHATE PYROPHOSPHATASE"/>
    <property type="match status" value="1"/>
</dbReference>
<proteinExistence type="inferred from homology"/>
<keyword evidence="5" id="KW-0547">Nucleotide-binding</keyword>